<proteinExistence type="predicted"/>
<feature type="region of interest" description="Disordered" evidence="2">
    <location>
        <begin position="556"/>
        <end position="611"/>
    </location>
</feature>
<feature type="domain" description="WW" evidence="3">
    <location>
        <begin position="182"/>
        <end position="211"/>
    </location>
</feature>
<dbReference type="PROSITE" id="PS01159">
    <property type="entry name" value="WW_DOMAIN_1"/>
    <property type="match status" value="2"/>
</dbReference>
<evidence type="ECO:0000256" key="2">
    <source>
        <dbReference type="SAM" id="MobiDB-lite"/>
    </source>
</evidence>
<sequence>MGKRKERRVAAASGRRVKLDLFAEPSGDLGGPSAKGEVRSDGNSKNRTGSPNSPSSSGPPPENPLSLLGQYSDDDLEDESSEMVNHTVVDAPLTDVDNQEKVAAGNEFDQSTGINSSTEHASPEIGQHSIQNGTASTEFLQELQESRTTQNDASDTNKDLVEQHMSINVTPNMQVTGDVCLGWKMVLHEESNQYYYWNTLTGETSWNVPDVLVGLTSEIKNNNDAKGTENAVAGIHESNSLPVVITEVSLDTQPTVCSVFTDENCKNEEMPNFRSYMELSTDDSSVMPKDSIPVCDVQYMNKGYNQDAVCALHQEPPSPENLEAAGGAGSGKHMQNLVVPGEHESGTDLCSHLLGLGKFLLERLDTLKGSKGRLIGHDKLSKYTVEVETRLSDIKSLSTHASSLLPFWLHCENKFKQLESAISDEVLQFYESVEMNTLEANENNVVPSKEANTSHDGIGAEEVLKEQHGEADNSVIVKNNLLTSIVHVSSPSDSHPEGKCEVHEAAVADELTPMAMVHSEEDVDMDVEMELEDVVPASATTYTALEQQPVWPNLATEQEGAGIPPPPDDDWIPPPPPDDEPFPPPPPDNEPAPPLPPEELPETLYSVPLPAPTTEPSFSYAAQYNMQYPGSSIEYYGQLNAEVQENNYYVPDPSQLSVPLPSYYDALPNAYPATAAAIVNLGEHGSYYGLQDETAPPVPGVTGVHVPGVTGVQSSVFSFAASQGCLNSDQIGSNHITVSNDGADVSSVDREPDKKSVQDLLAPVSDQAAATASVTQVSSMSSVPAVPVDVAATVPKVTTKVSKIKKRASTVGSTLKSNKKVSSLVDKWKAAKEELHEEEDESENAYEMLEKKRQREIEEWRAQQIASGEAKDNANFQPLGGDWRERVKRKRARLLKKSVEDLSENITNGNQQPDLDKLQRDLPSGWQVYWDDASKQVYYGNSVTSETTWIRPS</sequence>
<dbReference type="SUPFAM" id="SSF51045">
    <property type="entry name" value="WW domain"/>
    <property type="match status" value="2"/>
</dbReference>
<evidence type="ECO:0000259" key="3">
    <source>
        <dbReference type="PROSITE" id="PS50020"/>
    </source>
</evidence>
<dbReference type="Proteomes" id="UP000593563">
    <property type="component" value="Unassembled WGS sequence"/>
</dbReference>
<dbReference type="PROSITE" id="PS50020">
    <property type="entry name" value="WW_DOMAIN_2"/>
    <property type="match status" value="2"/>
</dbReference>
<dbReference type="Gene3D" id="2.20.70.10">
    <property type="match status" value="2"/>
</dbReference>
<dbReference type="InterPro" id="IPR036020">
    <property type="entry name" value="WW_dom_sf"/>
</dbReference>
<keyword evidence="5" id="KW-1185">Reference proteome</keyword>
<feature type="compositionally biased region" description="Acidic residues" evidence="2">
    <location>
        <begin position="567"/>
        <end position="581"/>
    </location>
</feature>
<comment type="caution">
    <text evidence="4">The sequence shown here is derived from an EMBL/GenBank/DDBJ whole genome shotgun (WGS) entry which is preliminary data.</text>
</comment>
<evidence type="ECO:0000313" key="5">
    <source>
        <dbReference type="Proteomes" id="UP000593563"/>
    </source>
</evidence>
<organism evidence="4 5">
    <name type="scientific">Apium graveolens</name>
    <name type="common">Celery</name>
    <dbReference type="NCBI Taxonomy" id="4045"/>
    <lineage>
        <taxon>Eukaryota</taxon>
        <taxon>Viridiplantae</taxon>
        <taxon>Streptophyta</taxon>
        <taxon>Embryophyta</taxon>
        <taxon>Tracheophyta</taxon>
        <taxon>Spermatophyta</taxon>
        <taxon>Magnoliopsida</taxon>
        <taxon>eudicotyledons</taxon>
        <taxon>Gunneridae</taxon>
        <taxon>Pentapetalae</taxon>
        <taxon>asterids</taxon>
        <taxon>campanulids</taxon>
        <taxon>Apiales</taxon>
        <taxon>Apiaceae</taxon>
        <taxon>Apioideae</taxon>
        <taxon>apioid superclade</taxon>
        <taxon>Apieae</taxon>
        <taxon>Apium</taxon>
    </lineage>
</organism>
<reference evidence="4" key="1">
    <citation type="submission" date="2020-01" db="EMBL/GenBank/DDBJ databases">
        <title>The Celery Genome Sequence Reveals Sequential Paleo-tetraploidization, Resistance Gene Elimination, Karyotype Evolution, and Functional Innovation in Apiales.</title>
        <authorList>
            <person name="Song X."/>
        </authorList>
    </citation>
    <scope>NUCLEOTIDE SEQUENCE</scope>
    <source>
        <tissue evidence="4">Leaf</tissue>
    </source>
</reference>
<dbReference type="InterPro" id="IPR001202">
    <property type="entry name" value="WW_dom"/>
</dbReference>
<keyword evidence="1" id="KW-0175">Coiled coil</keyword>
<name>A0A6L5BCS0_APIGR</name>
<feature type="domain" description="WW" evidence="3">
    <location>
        <begin position="920"/>
        <end position="953"/>
    </location>
</feature>
<evidence type="ECO:0000256" key="1">
    <source>
        <dbReference type="SAM" id="Coils"/>
    </source>
</evidence>
<feature type="compositionally biased region" description="Pro residues" evidence="2">
    <location>
        <begin position="582"/>
        <end position="598"/>
    </location>
</feature>
<evidence type="ECO:0000313" key="4">
    <source>
        <dbReference type="EMBL" id="KAF1002637.1"/>
    </source>
</evidence>
<dbReference type="Pfam" id="PF00397">
    <property type="entry name" value="WW"/>
    <property type="match status" value="2"/>
</dbReference>
<gene>
    <name evidence="4" type="ORF">AG4045_018212</name>
</gene>
<feature type="compositionally biased region" description="Polar residues" evidence="2">
    <location>
        <begin position="108"/>
        <end position="120"/>
    </location>
</feature>
<dbReference type="EMBL" id="WRXP01000708">
    <property type="protein sequence ID" value="KAF1002637.1"/>
    <property type="molecule type" value="Genomic_DNA"/>
</dbReference>
<dbReference type="PANTHER" id="PTHR47852:SF2">
    <property type="entry name" value="WW DOMAIN-CONTAINING PROTEIN"/>
    <property type="match status" value="1"/>
</dbReference>
<feature type="compositionally biased region" description="Acidic residues" evidence="2">
    <location>
        <begin position="72"/>
        <end position="81"/>
    </location>
</feature>
<accession>A0A6L5BCS0</accession>
<feature type="coiled-coil region" evidence="1">
    <location>
        <begin position="821"/>
        <end position="859"/>
    </location>
</feature>
<dbReference type="SMART" id="SM00456">
    <property type="entry name" value="WW"/>
    <property type="match status" value="2"/>
</dbReference>
<dbReference type="PANTHER" id="PTHR47852">
    <property type="entry name" value="OS06G0298400 PROTEIN"/>
    <property type="match status" value="1"/>
</dbReference>
<protein>
    <recommendedName>
        <fullName evidence="3">WW domain-containing protein</fullName>
    </recommendedName>
</protein>
<feature type="region of interest" description="Disordered" evidence="2">
    <location>
        <begin position="20"/>
        <end position="81"/>
    </location>
</feature>
<dbReference type="AlphaFoldDB" id="A0A6L5BCS0"/>
<dbReference type="CDD" id="cd00201">
    <property type="entry name" value="WW"/>
    <property type="match status" value="2"/>
</dbReference>
<feature type="region of interest" description="Disordered" evidence="2">
    <location>
        <begin position="105"/>
        <end position="129"/>
    </location>
</feature>